<name>A0A9Q3HT09_9BASI</name>
<keyword evidence="2" id="KW-1185">Reference proteome</keyword>
<dbReference type="AlphaFoldDB" id="A0A9Q3HT09"/>
<gene>
    <name evidence="1" type="ORF">O181_056506</name>
</gene>
<comment type="caution">
    <text evidence="1">The sequence shown here is derived from an EMBL/GenBank/DDBJ whole genome shotgun (WGS) entry which is preliminary data.</text>
</comment>
<accession>A0A9Q3HT09</accession>
<organism evidence="1 2">
    <name type="scientific">Austropuccinia psidii MF-1</name>
    <dbReference type="NCBI Taxonomy" id="1389203"/>
    <lineage>
        <taxon>Eukaryota</taxon>
        <taxon>Fungi</taxon>
        <taxon>Dikarya</taxon>
        <taxon>Basidiomycota</taxon>
        <taxon>Pucciniomycotina</taxon>
        <taxon>Pucciniomycetes</taxon>
        <taxon>Pucciniales</taxon>
        <taxon>Sphaerophragmiaceae</taxon>
        <taxon>Austropuccinia</taxon>
    </lineage>
</organism>
<evidence type="ECO:0000313" key="1">
    <source>
        <dbReference type="EMBL" id="MBW0516791.1"/>
    </source>
</evidence>
<proteinExistence type="predicted"/>
<reference evidence="1" key="1">
    <citation type="submission" date="2021-03" db="EMBL/GenBank/DDBJ databases">
        <title>Draft genome sequence of rust myrtle Austropuccinia psidii MF-1, a brazilian biotype.</title>
        <authorList>
            <person name="Quecine M.C."/>
            <person name="Pachon D.M.R."/>
            <person name="Bonatelli M.L."/>
            <person name="Correr F.H."/>
            <person name="Franceschini L.M."/>
            <person name="Leite T.F."/>
            <person name="Margarido G.R.A."/>
            <person name="Almeida C.A."/>
            <person name="Ferrarezi J.A."/>
            <person name="Labate C.A."/>
        </authorList>
    </citation>
    <scope>NUCLEOTIDE SEQUENCE</scope>
    <source>
        <strain evidence="1">MF-1</strain>
    </source>
</reference>
<feature type="non-terminal residue" evidence="1">
    <location>
        <position position="1"/>
    </location>
</feature>
<evidence type="ECO:0000313" key="2">
    <source>
        <dbReference type="Proteomes" id="UP000765509"/>
    </source>
</evidence>
<protein>
    <submittedName>
        <fullName evidence="1">Uncharacterized protein</fullName>
    </submittedName>
</protein>
<sequence>SNQITSKLIFPKINLLNHRKRYSNLMETLKHSNNNNLTSICASTDPSLSGQVGTDGANYFNSSIQSAQTIQSINHHASLKSKNLSSTTLDRNFSYWP</sequence>
<dbReference type="Proteomes" id="UP000765509">
    <property type="component" value="Unassembled WGS sequence"/>
</dbReference>
<dbReference type="EMBL" id="AVOT02025486">
    <property type="protein sequence ID" value="MBW0516791.1"/>
    <property type="molecule type" value="Genomic_DNA"/>
</dbReference>